<feature type="binding site" evidence="8">
    <location>
        <begin position="21"/>
        <end position="23"/>
    </location>
    <ligand>
        <name>shikimate</name>
        <dbReference type="ChEBI" id="CHEBI:36208"/>
    </ligand>
</feature>
<evidence type="ECO:0000256" key="5">
    <source>
        <dbReference type="ARBA" id="ARBA00023002"/>
    </source>
</evidence>
<keyword evidence="6 8" id="KW-0057">Aromatic amino acid biosynthesis</keyword>
<comment type="subunit">
    <text evidence="8">Homodimer.</text>
</comment>
<feature type="binding site" evidence="8">
    <location>
        <position position="229"/>
    </location>
    <ligand>
        <name>NADP(+)</name>
        <dbReference type="ChEBI" id="CHEBI:58349"/>
    </ligand>
</feature>
<evidence type="ECO:0000256" key="8">
    <source>
        <dbReference type="HAMAP-Rule" id="MF_00222"/>
    </source>
</evidence>
<dbReference type="EC" id="1.1.1.25" evidence="2 8"/>
<dbReference type="CDD" id="cd01065">
    <property type="entry name" value="NAD_bind_Shikimate_DH"/>
    <property type="match status" value="1"/>
</dbReference>
<dbReference type="InterPro" id="IPR036291">
    <property type="entry name" value="NAD(P)-bd_dom_sf"/>
</dbReference>
<dbReference type="SUPFAM" id="SSF53223">
    <property type="entry name" value="Aminoacid dehydrogenase-like, N-terminal domain"/>
    <property type="match status" value="1"/>
</dbReference>
<dbReference type="OrthoDB" id="9792692at2"/>
<keyword evidence="5 8" id="KW-0560">Oxidoreductase</keyword>
<dbReference type="NCBIfam" id="TIGR00507">
    <property type="entry name" value="aroE"/>
    <property type="match status" value="1"/>
</dbReference>
<evidence type="ECO:0000313" key="12">
    <source>
        <dbReference type="EMBL" id="PNU19199.1"/>
    </source>
</evidence>
<dbReference type="Pfam" id="PF01488">
    <property type="entry name" value="Shikimate_DH"/>
    <property type="match status" value="1"/>
</dbReference>
<feature type="active site" description="Proton acceptor" evidence="8">
    <location>
        <position position="72"/>
    </location>
</feature>
<dbReference type="GO" id="GO:0009423">
    <property type="term" value="P:chorismate biosynthetic process"/>
    <property type="evidence" value="ECO:0007669"/>
    <property type="project" value="UniProtKB-UniRule"/>
</dbReference>
<evidence type="ECO:0000313" key="13">
    <source>
        <dbReference type="Proteomes" id="UP000236340"/>
    </source>
</evidence>
<evidence type="ECO:0000256" key="6">
    <source>
        <dbReference type="ARBA" id="ARBA00023141"/>
    </source>
</evidence>
<dbReference type="GO" id="GO:0008652">
    <property type="term" value="P:amino acid biosynthetic process"/>
    <property type="evidence" value="ECO:0007669"/>
    <property type="project" value="UniProtKB-KW"/>
</dbReference>
<dbReference type="Proteomes" id="UP000236340">
    <property type="component" value="Unassembled WGS sequence"/>
</dbReference>
<comment type="similarity">
    <text evidence="8">Belongs to the shikimate dehydrogenase family.</text>
</comment>
<dbReference type="AlphaFoldDB" id="A0A2K2H7G4"/>
<evidence type="ECO:0000256" key="1">
    <source>
        <dbReference type="ARBA" id="ARBA00004871"/>
    </source>
</evidence>
<dbReference type="InterPro" id="IPR011342">
    <property type="entry name" value="Shikimate_DH"/>
</dbReference>
<dbReference type="GO" id="GO:0005829">
    <property type="term" value="C:cytosol"/>
    <property type="evidence" value="ECO:0007669"/>
    <property type="project" value="TreeGrafter"/>
</dbReference>
<sequence length="288" mass="30328">MSGLTGKTRVLGIFGDPVSHSLSPAMQNAALQQAGVDAIYVPFHVTPEQLSRAVDGLRALQVWGVNVTIPHKEAICPLLDEVDADAALIGAVNTVVQRSGRLVGYNTDGDGLVASLQTDLQFDPRGRRILLLGAGGTSRSVAVALARAGAERITIANRTCSRARQLAADFTTVLPGTSFAAIGLEGSDLVVAVAECDLVVNSTSIGLQGEDFAGFPWQYLSSETRCYDIVYRRGGTPWLLRAGQQGCRCADGLGMLAAQGELAFRIWTGQSPPSGVMKCRLLAEVATS</sequence>
<evidence type="ECO:0000256" key="7">
    <source>
        <dbReference type="ARBA" id="ARBA00049442"/>
    </source>
</evidence>
<dbReference type="GO" id="GO:0004764">
    <property type="term" value="F:shikimate 3-dehydrogenase (NADP+) activity"/>
    <property type="evidence" value="ECO:0007669"/>
    <property type="project" value="UniProtKB-UniRule"/>
</dbReference>
<dbReference type="InterPro" id="IPR006151">
    <property type="entry name" value="Shikm_DH/Glu-tRNA_Rdtase"/>
</dbReference>
<dbReference type="Pfam" id="PF08501">
    <property type="entry name" value="Shikimate_dh_N"/>
    <property type="match status" value="1"/>
</dbReference>
<dbReference type="RefSeq" id="WP_103116299.1">
    <property type="nucleotide sequence ID" value="NZ_PPFX01000037.1"/>
</dbReference>
<comment type="pathway">
    <text evidence="1 8">Metabolic intermediate biosynthesis; chorismate biosynthesis; chorismate from D-erythrose 4-phosphate and phosphoenolpyruvate: step 4/7.</text>
</comment>
<dbReference type="GO" id="GO:0009073">
    <property type="term" value="P:aromatic amino acid family biosynthetic process"/>
    <property type="evidence" value="ECO:0007669"/>
    <property type="project" value="UniProtKB-KW"/>
</dbReference>
<keyword evidence="4 8" id="KW-0521">NADP</keyword>
<dbReference type="InterPro" id="IPR041121">
    <property type="entry name" value="SDH_C"/>
</dbReference>
<dbReference type="PANTHER" id="PTHR21089">
    <property type="entry name" value="SHIKIMATE DEHYDROGENASE"/>
    <property type="match status" value="1"/>
</dbReference>
<organism evidence="12 13">
    <name type="scientific">Geothermobacter hydrogeniphilus</name>
    <dbReference type="NCBI Taxonomy" id="1969733"/>
    <lineage>
        <taxon>Bacteria</taxon>
        <taxon>Pseudomonadati</taxon>
        <taxon>Thermodesulfobacteriota</taxon>
        <taxon>Desulfuromonadia</taxon>
        <taxon>Desulfuromonadales</taxon>
        <taxon>Geothermobacteraceae</taxon>
        <taxon>Geothermobacter</taxon>
    </lineage>
</organism>
<gene>
    <name evidence="8 12" type="primary">aroE</name>
    <name evidence="12" type="ORF">C2E25_13715</name>
</gene>
<proteinExistence type="inferred from homology"/>
<dbReference type="PANTHER" id="PTHR21089:SF1">
    <property type="entry name" value="BIFUNCTIONAL 3-DEHYDROQUINATE DEHYDRATASE_SHIKIMATE DEHYDROGENASE, CHLOROPLASTIC"/>
    <property type="match status" value="1"/>
</dbReference>
<dbReference type="HAMAP" id="MF_00222">
    <property type="entry name" value="Shikimate_DH_AroE"/>
    <property type="match status" value="1"/>
</dbReference>
<dbReference type="InterPro" id="IPR013708">
    <property type="entry name" value="Shikimate_DH-bd_N"/>
</dbReference>
<feature type="binding site" evidence="8">
    <location>
        <position position="68"/>
    </location>
    <ligand>
        <name>shikimate</name>
        <dbReference type="ChEBI" id="CHEBI:36208"/>
    </ligand>
</feature>
<reference evidence="12 13" key="1">
    <citation type="journal article" date="2018" name="Genome Announc.">
        <title>Genome Sequence of Geothermobacter sp. HR-1 Iron Reducer from the Loihi Seamount.</title>
        <authorList>
            <person name="Smith H."/>
            <person name="Abuyen K."/>
            <person name="Tremblay J."/>
            <person name="Savalia P."/>
            <person name="Perez-Rodriguez I."/>
            <person name="Emerson D."/>
            <person name="Tully B."/>
            <person name="Amend J."/>
        </authorList>
    </citation>
    <scope>NUCLEOTIDE SEQUENCE [LARGE SCALE GENOMIC DNA]</scope>
    <source>
        <strain evidence="12 13">HR-1</strain>
    </source>
</reference>
<feature type="binding site" evidence="8">
    <location>
        <position position="93"/>
    </location>
    <ligand>
        <name>shikimate</name>
        <dbReference type="ChEBI" id="CHEBI:36208"/>
    </ligand>
</feature>
<comment type="catalytic activity">
    <reaction evidence="7 8">
        <text>shikimate + NADP(+) = 3-dehydroshikimate + NADPH + H(+)</text>
        <dbReference type="Rhea" id="RHEA:17737"/>
        <dbReference type="ChEBI" id="CHEBI:15378"/>
        <dbReference type="ChEBI" id="CHEBI:16630"/>
        <dbReference type="ChEBI" id="CHEBI:36208"/>
        <dbReference type="ChEBI" id="CHEBI:57783"/>
        <dbReference type="ChEBI" id="CHEBI:58349"/>
        <dbReference type="EC" id="1.1.1.25"/>
    </reaction>
</comment>
<evidence type="ECO:0000256" key="3">
    <source>
        <dbReference type="ARBA" id="ARBA00022605"/>
    </source>
</evidence>
<feature type="domain" description="SDH C-terminal" evidence="11">
    <location>
        <begin position="252"/>
        <end position="278"/>
    </location>
</feature>
<dbReference type="GO" id="GO:0019632">
    <property type="term" value="P:shikimate metabolic process"/>
    <property type="evidence" value="ECO:0007669"/>
    <property type="project" value="InterPro"/>
</dbReference>
<name>A0A2K2H7G4_9BACT</name>
<dbReference type="InterPro" id="IPR046346">
    <property type="entry name" value="Aminoacid_DH-like_N_sf"/>
</dbReference>
<dbReference type="UniPathway" id="UPA00053">
    <property type="reaction ID" value="UER00087"/>
</dbReference>
<evidence type="ECO:0000259" key="11">
    <source>
        <dbReference type="Pfam" id="PF18317"/>
    </source>
</evidence>
<dbReference type="Pfam" id="PF18317">
    <property type="entry name" value="SDH_C"/>
    <property type="match status" value="1"/>
</dbReference>
<dbReference type="GO" id="GO:0050661">
    <property type="term" value="F:NADP binding"/>
    <property type="evidence" value="ECO:0007669"/>
    <property type="project" value="InterPro"/>
</dbReference>
<accession>A0A2K2H7G4</accession>
<feature type="binding site" evidence="8">
    <location>
        <position position="231"/>
    </location>
    <ligand>
        <name>shikimate</name>
        <dbReference type="ChEBI" id="CHEBI:36208"/>
    </ligand>
</feature>
<dbReference type="InterPro" id="IPR022893">
    <property type="entry name" value="Shikimate_DH_fam"/>
</dbReference>
<feature type="domain" description="Quinate/shikimate 5-dehydrogenase/glutamyl-tRNA reductase" evidence="9">
    <location>
        <begin position="125"/>
        <end position="204"/>
    </location>
</feature>
<dbReference type="Gene3D" id="3.40.50.10860">
    <property type="entry name" value="Leucine Dehydrogenase, chain A, domain 1"/>
    <property type="match status" value="1"/>
</dbReference>
<protein>
    <recommendedName>
        <fullName evidence="2 8">Shikimate dehydrogenase (NADP(+))</fullName>
        <shortName evidence="8">SDH</shortName>
        <ecNumber evidence="2 8">1.1.1.25</ecNumber>
    </recommendedName>
</protein>
<evidence type="ECO:0000256" key="2">
    <source>
        <dbReference type="ARBA" id="ARBA00012962"/>
    </source>
</evidence>
<comment type="function">
    <text evidence="8">Involved in the biosynthesis of the chorismate, which leads to the biosynthesis of aromatic amino acids. Catalyzes the reversible NADPH linked reduction of 3-dehydroshikimate (DHSA) to yield shikimate (SA).</text>
</comment>
<feature type="binding site" evidence="8">
    <location>
        <position position="108"/>
    </location>
    <ligand>
        <name>shikimate</name>
        <dbReference type="ChEBI" id="CHEBI:36208"/>
    </ligand>
</feature>
<feature type="domain" description="Shikimate dehydrogenase substrate binding N-terminal" evidence="10">
    <location>
        <begin position="13"/>
        <end position="95"/>
    </location>
</feature>
<evidence type="ECO:0000259" key="10">
    <source>
        <dbReference type="Pfam" id="PF08501"/>
    </source>
</evidence>
<dbReference type="EMBL" id="PPFX01000037">
    <property type="protein sequence ID" value="PNU19199.1"/>
    <property type="molecule type" value="Genomic_DNA"/>
</dbReference>
<dbReference type="Gene3D" id="3.40.50.720">
    <property type="entry name" value="NAD(P)-binding Rossmann-like Domain"/>
    <property type="match status" value="1"/>
</dbReference>
<feature type="binding site" evidence="8">
    <location>
        <position position="259"/>
    </location>
    <ligand>
        <name>shikimate</name>
        <dbReference type="ChEBI" id="CHEBI:36208"/>
    </ligand>
</feature>
<evidence type="ECO:0000256" key="4">
    <source>
        <dbReference type="ARBA" id="ARBA00022857"/>
    </source>
</evidence>
<dbReference type="SUPFAM" id="SSF51735">
    <property type="entry name" value="NAD(P)-binding Rossmann-fold domains"/>
    <property type="match status" value="1"/>
</dbReference>
<comment type="caution">
    <text evidence="8">Lacks conserved residue(s) required for the propagation of feature annotation.</text>
</comment>
<feature type="binding site" evidence="8">
    <location>
        <position position="252"/>
    </location>
    <ligand>
        <name>NADP(+)</name>
        <dbReference type="ChEBI" id="CHEBI:58349"/>
    </ligand>
</feature>
<keyword evidence="3 8" id="KW-0028">Amino-acid biosynthesis</keyword>
<evidence type="ECO:0000259" key="9">
    <source>
        <dbReference type="Pfam" id="PF01488"/>
    </source>
</evidence>
<feature type="binding site" evidence="8">
    <location>
        <begin position="157"/>
        <end position="162"/>
    </location>
    <ligand>
        <name>NADP(+)</name>
        <dbReference type="ChEBI" id="CHEBI:58349"/>
    </ligand>
</feature>
<comment type="caution">
    <text evidence="12">The sequence shown here is derived from an EMBL/GenBank/DDBJ whole genome shotgun (WGS) entry which is preliminary data.</text>
</comment>